<reference evidence="2 3" key="1">
    <citation type="submission" date="2018-01" db="EMBL/GenBank/DDBJ databases">
        <title>Comparison of the Chinese Bamboo Partridge and Red Junglefowl genome sequences highlights the importance of demography in genome evolution.</title>
        <authorList>
            <person name="Tiley G.P."/>
            <person name="Kimball R.T."/>
            <person name="Braun E.L."/>
            <person name="Burleigh J.G."/>
        </authorList>
    </citation>
    <scope>NUCLEOTIDE SEQUENCE [LARGE SCALE GENOMIC DNA]</scope>
    <source>
        <strain evidence="2">RTK389</strain>
        <tissue evidence="2">Blood</tissue>
    </source>
</reference>
<name>A0A2P4SK98_BAMTH</name>
<keyword evidence="3" id="KW-1185">Reference proteome</keyword>
<feature type="region of interest" description="Disordered" evidence="1">
    <location>
        <begin position="1"/>
        <end position="20"/>
    </location>
</feature>
<evidence type="ECO:0000256" key="1">
    <source>
        <dbReference type="SAM" id="MobiDB-lite"/>
    </source>
</evidence>
<comment type="caution">
    <text evidence="2">The sequence shown here is derived from an EMBL/GenBank/DDBJ whole genome shotgun (WGS) entry which is preliminary data.</text>
</comment>
<accession>A0A2P4SK98</accession>
<dbReference type="EMBL" id="PPHD01040481">
    <property type="protein sequence ID" value="POI24529.1"/>
    <property type="molecule type" value="Genomic_DNA"/>
</dbReference>
<organism evidence="2 3">
    <name type="scientific">Bambusicola thoracicus</name>
    <name type="common">Chinese bamboo-partridge</name>
    <name type="synonym">Perdix thoracica</name>
    <dbReference type="NCBI Taxonomy" id="9083"/>
    <lineage>
        <taxon>Eukaryota</taxon>
        <taxon>Metazoa</taxon>
        <taxon>Chordata</taxon>
        <taxon>Craniata</taxon>
        <taxon>Vertebrata</taxon>
        <taxon>Euteleostomi</taxon>
        <taxon>Archelosauria</taxon>
        <taxon>Archosauria</taxon>
        <taxon>Dinosauria</taxon>
        <taxon>Saurischia</taxon>
        <taxon>Theropoda</taxon>
        <taxon>Coelurosauria</taxon>
        <taxon>Aves</taxon>
        <taxon>Neognathae</taxon>
        <taxon>Galloanserae</taxon>
        <taxon>Galliformes</taxon>
        <taxon>Phasianidae</taxon>
        <taxon>Perdicinae</taxon>
        <taxon>Bambusicola</taxon>
    </lineage>
</organism>
<feature type="compositionally biased region" description="Basic and acidic residues" evidence="1">
    <location>
        <begin position="11"/>
        <end position="20"/>
    </location>
</feature>
<evidence type="ECO:0000313" key="3">
    <source>
        <dbReference type="Proteomes" id="UP000237246"/>
    </source>
</evidence>
<dbReference type="AlphaFoldDB" id="A0A2P4SK98"/>
<gene>
    <name evidence="2" type="ORF">CIB84_011721</name>
</gene>
<sequence length="20" mass="2133">MPGVRGVSVHAHAEEGLHIH</sequence>
<protein>
    <submittedName>
        <fullName evidence="2">Uncharacterized protein</fullName>
    </submittedName>
</protein>
<dbReference type="Proteomes" id="UP000237246">
    <property type="component" value="Unassembled WGS sequence"/>
</dbReference>
<proteinExistence type="predicted"/>
<evidence type="ECO:0000313" key="2">
    <source>
        <dbReference type="EMBL" id="POI24529.1"/>
    </source>
</evidence>